<dbReference type="EMBL" id="BK015017">
    <property type="protein sequence ID" value="DAD87204.1"/>
    <property type="molecule type" value="Genomic_DNA"/>
</dbReference>
<accession>A0A8S5MYD7</accession>
<sequence length="122" mass="14149">MSEKDKKQVELLMKCLDITEQEAIQVLNDDKAIDKGEKLFEQTPEQKANSKKYTKVGIKTNKKPDNVTDKPKKVDKNKLDTFDLFVNFAKENGMVEIVKENAEFTVVINKQKYRIKLTKARK</sequence>
<protein>
    <submittedName>
        <fullName evidence="1">Uncharacterized protein</fullName>
    </submittedName>
</protein>
<evidence type="ECO:0000313" key="1">
    <source>
        <dbReference type="EMBL" id="DAD87204.1"/>
    </source>
</evidence>
<proteinExistence type="predicted"/>
<reference evidence="1" key="1">
    <citation type="journal article" date="2021" name="Proc. Natl. Acad. Sci. U.S.A.">
        <title>A Catalog of Tens of Thousands of Viruses from Human Metagenomes Reveals Hidden Associations with Chronic Diseases.</title>
        <authorList>
            <person name="Tisza M.J."/>
            <person name="Buck C.B."/>
        </authorList>
    </citation>
    <scope>NUCLEOTIDE SEQUENCE</scope>
    <source>
        <strain evidence="1">CtuUw41</strain>
    </source>
</reference>
<organism evidence="1">
    <name type="scientific">Siphoviridae sp. ctuUw41</name>
    <dbReference type="NCBI Taxonomy" id="2826503"/>
    <lineage>
        <taxon>Viruses</taxon>
        <taxon>Duplodnaviria</taxon>
        <taxon>Heunggongvirae</taxon>
        <taxon>Uroviricota</taxon>
        <taxon>Caudoviricetes</taxon>
    </lineage>
</organism>
<name>A0A8S5MYD7_9CAUD</name>